<evidence type="ECO:0000256" key="1">
    <source>
        <dbReference type="ARBA" id="ARBA00010617"/>
    </source>
</evidence>
<dbReference type="Gene3D" id="1.10.630.10">
    <property type="entry name" value="Cytochrome P450"/>
    <property type="match status" value="1"/>
</dbReference>
<dbReference type="EMBL" id="BNAT01000005">
    <property type="protein sequence ID" value="GHH85474.1"/>
    <property type="molecule type" value="Genomic_DNA"/>
</dbReference>
<comment type="similarity">
    <text evidence="1">Belongs to the cytochrome P450 family.</text>
</comment>
<dbReference type="PANTHER" id="PTHR46696:SF6">
    <property type="entry name" value="P450, PUTATIVE (EUROFUNG)-RELATED"/>
    <property type="match status" value="1"/>
</dbReference>
<dbReference type="GO" id="GO:0016705">
    <property type="term" value="F:oxidoreductase activity, acting on paired donors, with incorporation or reduction of molecular oxygen"/>
    <property type="evidence" value="ECO:0007669"/>
    <property type="project" value="InterPro"/>
</dbReference>
<gene>
    <name evidence="2" type="ORF">GCM10017771_18480</name>
</gene>
<proteinExistence type="inferred from homology"/>
<dbReference type="AlphaFoldDB" id="A0A919GJ03"/>
<organism evidence="2 3">
    <name type="scientific">Streptomyces capitiformicae</name>
    <dbReference type="NCBI Taxonomy" id="2014920"/>
    <lineage>
        <taxon>Bacteria</taxon>
        <taxon>Bacillati</taxon>
        <taxon>Actinomycetota</taxon>
        <taxon>Actinomycetes</taxon>
        <taxon>Kitasatosporales</taxon>
        <taxon>Streptomycetaceae</taxon>
        <taxon>Streptomyces</taxon>
    </lineage>
</organism>
<dbReference type="PANTHER" id="PTHR46696">
    <property type="entry name" value="P450, PUTATIVE (EUROFUNG)-RELATED"/>
    <property type="match status" value="1"/>
</dbReference>
<dbReference type="Proteomes" id="UP000603227">
    <property type="component" value="Unassembled WGS sequence"/>
</dbReference>
<protein>
    <submittedName>
        <fullName evidence="2">Uncharacterized protein</fullName>
    </submittedName>
</protein>
<dbReference type="GO" id="GO:0004497">
    <property type="term" value="F:monooxygenase activity"/>
    <property type="evidence" value="ECO:0007669"/>
    <property type="project" value="InterPro"/>
</dbReference>
<name>A0A919GJ03_9ACTN</name>
<keyword evidence="3" id="KW-1185">Reference proteome</keyword>
<evidence type="ECO:0000313" key="2">
    <source>
        <dbReference type="EMBL" id="GHH85474.1"/>
    </source>
</evidence>
<dbReference type="GO" id="GO:0020037">
    <property type="term" value="F:heme binding"/>
    <property type="evidence" value="ECO:0007669"/>
    <property type="project" value="InterPro"/>
</dbReference>
<sequence>MALPLPALMIAGILGAPAKDLDFFSSTCAPIASTVDSREEIGAAYAAMSAYLDRLITAKEEEPGEDLLGRVIRRHLTAGTLDHSELVAVAQLLIAAGPRYDVEHDRPCLHDASAPRSPADAAEIGFRDDSFVHGLLTLLVAR</sequence>
<dbReference type="GO" id="GO:0005506">
    <property type="term" value="F:iron ion binding"/>
    <property type="evidence" value="ECO:0007669"/>
    <property type="project" value="InterPro"/>
</dbReference>
<dbReference type="InterPro" id="IPR036396">
    <property type="entry name" value="Cyt_P450_sf"/>
</dbReference>
<accession>A0A919GJ03</accession>
<reference evidence="2" key="2">
    <citation type="submission" date="2020-09" db="EMBL/GenBank/DDBJ databases">
        <authorList>
            <person name="Sun Q."/>
            <person name="Zhou Y."/>
        </authorList>
    </citation>
    <scope>NUCLEOTIDE SEQUENCE</scope>
    <source>
        <strain evidence="2">CGMCC 4.7403</strain>
    </source>
</reference>
<dbReference type="PRINTS" id="PR00359">
    <property type="entry name" value="BP450"/>
</dbReference>
<reference evidence="2" key="1">
    <citation type="journal article" date="2014" name="Int. J. Syst. Evol. Microbiol.">
        <title>Complete genome sequence of Corynebacterium casei LMG S-19264T (=DSM 44701T), isolated from a smear-ripened cheese.</title>
        <authorList>
            <consortium name="US DOE Joint Genome Institute (JGI-PGF)"/>
            <person name="Walter F."/>
            <person name="Albersmeier A."/>
            <person name="Kalinowski J."/>
            <person name="Ruckert C."/>
        </authorList>
    </citation>
    <scope>NUCLEOTIDE SEQUENCE</scope>
    <source>
        <strain evidence="2">CGMCC 4.7403</strain>
    </source>
</reference>
<dbReference type="InterPro" id="IPR002397">
    <property type="entry name" value="Cyt_P450_B"/>
</dbReference>
<evidence type="ECO:0000313" key="3">
    <source>
        <dbReference type="Proteomes" id="UP000603227"/>
    </source>
</evidence>
<comment type="caution">
    <text evidence="2">The sequence shown here is derived from an EMBL/GenBank/DDBJ whole genome shotgun (WGS) entry which is preliminary data.</text>
</comment>
<dbReference type="SUPFAM" id="SSF48264">
    <property type="entry name" value="Cytochrome P450"/>
    <property type="match status" value="1"/>
</dbReference>